<feature type="non-terminal residue" evidence="1">
    <location>
        <position position="1"/>
    </location>
</feature>
<organism evidence="1 2">
    <name type="scientific">Dissostichus eleginoides</name>
    <name type="common">Patagonian toothfish</name>
    <name type="synonym">Dissostichus amissus</name>
    <dbReference type="NCBI Taxonomy" id="100907"/>
    <lineage>
        <taxon>Eukaryota</taxon>
        <taxon>Metazoa</taxon>
        <taxon>Chordata</taxon>
        <taxon>Craniata</taxon>
        <taxon>Vertebrata</taxon>
        <taxon>Euteleostomi</taxon>
        <taxon>Actinopterygii</taxon>
        <taxon>Neopterygii</taxon>
        <taxon>Teleostei</taxon>
        <taxon>Neoteleostei</taxon>
        <taxon>Acanthomorphata</taxon>
        <taxon>Eupercaria</taxon>
        <taxon>Perciformes</taxon>
        <taxon>Notothenioidei</taxon>
        <taxon>Nototheniidae</taxon>
        <taxon>Dissostichus</taxon>
    </lineage>
</organism>
<dbReference type="AlphaFoldDB" id="A0AAD9CCJ7"/>
<gene>
    <name evidence="1" type="ORF">KUDE01_018784</name>
</gene>
<evidence type="ECO:0000313" key="1">
    <source>
        <dbReference type="EMBL" id="KAK1899263.1"/>
    </source>
</evidence>
<evidence type="ECO:0000313" key="2">
    <source>
        <dbReference type="Proteomes" id="UP001228049"/>
    </source>
</evidence>
<comment type="caution">
    <text evidence="1">The sequence shown here is derived from an EMBL/GenBank/DDBJ whole genome shotgun (WGS) entry which is preliminary data.</text>
</comment>
<dbReference type="EMBL" id="JASDAP010000008">
    <property type="protein sequence ID" value="KAK1899263.1"/>
    <property type="molecule type" value="Genomic_DNA"/>
</dbReference>
<keyword evidence="2" id="KW-1185">Reference proteome</keyword>
<proteinExistence type="predicted"/>
<name>A0AAD9CCJ7_DISEL</name>
<feature type="non-terminal residue" evidence="1">
    <location>
        <position position="55"/>
    </location>
</feature>
<sequence>DSRGTAGTVSGGINALEQERVFSTTCRVQTFTRSCSGELRRAADCCLPDQPPDTK</sequence>
<accession>A0AAD9CCJ7</accession>
<reference evidence="1" key="1">
    <citation type="submission" date="2023-04" db="EMBL/GenBank/DDBJ databases">
        <title>Chromosome-level genome of Chaenocephalus aceratus.</title>
        <authorList>
            <person name="Park H."/>
        </authorList>
    </citation>
    <scope>NUCLEOTIDE SEQUENCE</scope>
    <source>
        <strain evidence="1">DE</strain>
        <tissue evidence="1">Muscle</tissue>
    </source>
</reference>
<protein>
    <submittedName>
        <fullName evidence="1">3-isopropylmalate dehydratase large subunit</fullName>
    </submittedName>
</protein>
<dbReference type="Proteomes" id="UP001228049">
    <property type="component" value="Unassembled WGS sequence"/>
</dbReference>